<gene>
    <name evidence="1" type="ORF">BCL32_5113</name>
</gene>
<protein>
    <submittedName>
        <fullName evidence="1">Uncharacterized protein</fullName>
    </submittedName>
</protein>
<evidence type="ECO:0000313" key="1">
    <source>
        <dbReference type="EMBL" id="TVZ64843.1"/>
    </source>
</evidence>
<name>A0A559SR52_9HYPH</name>
<dbReference type="AlphaFoldDB" id="A0A559SR52"/>
<proteinExistence type="predicted"/>
<evidence type="ECO:0000313" key="2">
    <source>
        <dbReference type="Proteomes" id="UP000319824"/>
    </source>
</evidence>
<accession>A0A559SR52</accession>
<organism evidence="1 2">
    <name type="scientific">Rhizobium mongolense USDA 1844</name>
    <dbReference type="NCBI Taxonomy" id="1079460"/>
    <lineage>
        <taxon>Bacteria</taxon>
        <taxon>Pseudomonadati</taxon>
        <taxon>Pseudomonadota</taxon>
        <taxon>Alphaproteobacteria</taxon>
        <taxon>Hyphomicrobiales</taxon>
        <taxon>Rhizobiaceae</taxon>
        <taxon>Rhizobium/Agrobacterium group</taxon>
        <taxon>Rhizobium</taxon>
    </lineage>
</organism>
<reference evidence="1 2" key="1">
    <citation type="submission" date="2019-06" db="EMBL/GenBank/DDBJ databases">
        <title>Pac Bio to generate improved reference genome sequences for organisms with transposon mutant libraries (support for FEBA project).</title>
        <authorList>
            <person name="Blow M."/>
        </authorList>
    </citation>
    <scope>NUCLEOTIDE SEQUENCE [LARGE SCALE GENOMIC DNA]</scope>
    <source>
        <strain evidence="1 2">USDA 1844</strain>
    </source>
</reference>
<comment type="caution">
    <text evidence="1">The sequence shown here is derived from an EMBL/GenBank/DDBJ whole genome shotgun (WGS) entry which is preliminary data.</text>
</comment>
<dbReference type="Proteomes" id="UP000319824">
    <property type="component" value="Unassembled WGS sequence"/>
</dbReference>
<dbReference type="EMBL" id="VISO01000003">
    <property type="protein sequence ID" value="TVZ64843.1"/>
    <property type="molecule type" value="Genomic_DNA"/>
</dbReference>
<sequence>MLDDDGYLLMPHPVREPGPFAVSVEFPDGVEISAVFDLLGSPFGDPRLEEAVLLVARAKEDFGLARAKAKGLIQDFVAEFDQAA</sequence>